<organism evidence="5 6">
    <name type="scientific">Candidatus Niyogibacteria bacterium CG10_big_fil_rev_8_21_14_0_10_46_36</name>
    <dbReference type="NCBI Taxonomy" id="1974726"/>
    <lineage>
        <taxon>Bacteria</taxon>
        <taxon>Candidatus Niyogiibacteriota</taxon>
    </lineage>
</organism>
<dbReference type="PRINTS" id="PR00332">
    <property type="entry name" value="HISTRIAD"/>
</dbReference>
<protein>
    <submittedName>
        <fullName evidence="5">Histidine triad nucleotide-binding protein</fullName>
    </submittedName>
</protein>
<evidence type="ECO:0000313" key="5">
    <source>
        <dbReference type="EMBL" id="PIR69794.1"/>
    </source>
</evidence>
<dbReference type="AlphaFoldDB" id="A0A2H0TFR8"/>
<evidence type="ECO:0000313" key="6">
    <source>
        <dbReference type="Proteomes" id="UP000231503"/>
    </source>
</evidence>
<reference evidence="6" key="1">
    <citation type="submission" date="2017-09" db="EMBL/GenBank/DDBJ databases">
        <title>Depth-based differentiation of microbial function through sediment-hosted aquifers and enrichment of novel symbionts in the deep terrestrial subsurface.</title>
        <authorList>
            <person name="Probst A.J."/>
            <person name="Ladd B."/>
            <person name="Jarett J.K."/>
            <person name="Geller-Mcgrath D.E."/>
            <person name="Sieber C.M.K."/>
            <person name="Emerson J.B."/>
            <person name="Anantharaman K."/>
            <person name="Thomas B.C."/>
            <person name="Malmstrom R."/>
            <person name="Stieglmeier M."/>
            <person name="Klingl A."/>
            <person name="Woyke T."/>
            <person name="Ryan C.M."/>
            <person name="Banfield J.F."/>
        </authorList>
    </citation>
    <scope>NUCLEOTIDE SEQUENCE [LARGE SCALE GENOMIC DNA]</scope>
</reference>
<evidence type="ECO:0000259" key="4">
    <source>
        <dbReference type="PROSITE" id="PS51084"/>
    </source>
</evidence>
<dbReference type="Pfam" id="PF11969">
    <property type="entry name" value="DcpS_C"/>
    <property type="match status" value="1"/>
</dbReference>
<evidence type="ECO:0000256" key="1">
    <source>
        <dbReference type="PIRSR" id="PIRSR601310-1"/>
    </source>
</evidence>
<dbReference type="EMBL" id="PFCO01000003">
    <property type="protein sequence ID" value="PIR69794.1"/>
    <property type="molecule type" value="Genomic_DNA"/>
</dbReference>
<gene>
    <name evidence="5" type="ORF">COU47_01815</name>
</gene>
<dbReference type="GO" id="GO:0003824">
    <property type="term" value="F:catalytic activity"/>
    <property type="evidence" value="ECO:0007669"/>
    <property type="project" value="InterPro"/>
</dbReference>
<dbReference type="PANTHER" id="PTHR23089">
    <property type="entry name" value="HISTIDINE TRIAD HIT PROTEIN"/>
    <property type="match status" value="1"/>
</dbReference>
<comment type="caution">
    <text evidence="5">The sequence shown here is derived from an EMBL/GenBank/DDBJ whole genome shotgun (WGS) entry which is preliminary data.</text>
</comment>
<proteinExistence type="predicted"/>
<sequence>MDSCLFCSIVRKEKEADIVSEDSDIVVFTDIRPSAPVHLLIVPRKHIVSVSELEDGDAPLVGKLFLKARDVAREKHIDGYKLLFNVGRKGGQLIDHIHLHLMGGWDKAEPHK</sequence>
<dbReference type="PROSITE" id="PS51084">
    <property type="entry name" value="HIT_2"/>
    <property type="match status" value="1"/>
</dbReference>
<dbReference type="PROSITE" id="PS00892">
    <property type="entry name" value="HIT_1"/>
    <property type="match status" value="1"/>
</dbReference>
<dbReference type="InterPro" id="IPR019808">
    <property type="entry name" value="Histidine_triad_CS"/>
</dbReference>
<evidence type="ECO:0000256" key="2">
    <source>
        <dbReference type="PIRSR" id="PIRSR601310-3"/>
    </source>
</evidence>
<dbReference type="InterPro" id="IPR036265">
    <property type="entry name" value="HIT-like_sf"/>
</dbReference>
<dbReference type="InterPro" id="IPR001310">
    <property type="entry name" value="Histidine_triad_HIT"/>
</dbReference>
<accession>A0A2H0TFR8</accession>
<evidence type="ECO:0000256" key="3">
    <source>
        <dbReference type="PROSITE-ProRule" id="PRU00464"/>
    </source>
</evidence>
<dbReference type="InterPro" id="IPR011146">
    <property type="entry name" value="HIT-like"/>
</dbReference>
<dbReference type="Gene3D" id="3.30.428.10">
    <property type="entry name" value="HIT-like"/>
    <property type="match status" value="1"/>
</dbReference>
<name>A0A2H0TFR8_9BACT</name>
<feature type="active site" description="Tele-AMP-histidine intermediate" evidence="1">
    <location>
        <position position="98"/>
    </location>
</feature>
<feature type="short sequence motif" description="Histidine triad motif" evidence="2 3">
    <location>
        <begin position="96"/>
        <end position="100"/>
    </location>
</feature>
<dbReference type="SUPFAM" id="SSF54197">
    <property type="entry name" value="HIT-like"/>
    <property type="match status" value="1"/>
</dbReference>
<dbReference type="Proteomes" id="UP000231503">
    <property type="component" value="Unassembled WGS sequence"/>
</dbReference>
<feature type="domain" description="HIT" evidence="4">
    <location>
        <begin position="5"/>
        <end position="112"/>
    </location>
</feature>